<evidence type="ECO:0008006" key="4">
    <source>
        <dbReference type="Google" id="ProtNLM"/>
    </source>
</evidence>
<dbReference type="EMBL" id="BPVZ01000167">
    <property type="protein sequence ID" value="GKV43338.1"/>
    <property type="molecule type" value="Genomic_DNA"/>
</dbReference>
<evidence type="ECO:0000313" key="2">
    <source>
        <dbReference type="EMBL" id="GKV43338.1"/>
    </source>
</evidence>
<sequence>MVAVERFVWIKCLGLPLHAWKLEYFQSFGNLWGTFVSLDDSTSRKKRLAVGRFLISTPMMENISKILSIKINGALYNVKFVEEESSNSLYVMKSDFQINDRSEKGEDESTEDSDDMDHCWFGQDPEQNSDGEKDDDMAAQGFVLEIDVEDNAGFPDVVERPSNNTSTDEEREDEASMAQGATDLPDKAKGHTMGNLEDLTSKHLICGGLEDEERQKSAEMDVSSVNFGEGNIFKQGAIEEDSRETNSNPATVKGTYIVKALLMKNETSIRLVRPNTIARSTKQKKKDSRHVRLREVDSFWQDLDSDAGESPEWATTGDGFLGIQGLWGPNAYPCLLCNVYSVCDLVRKRLLWRELEQVWSKSHLQEVDRKIEESREEINRLDSKGETCCLTTKDITLRSSHYTELLKNMQLKEEMAQQKAKKIWLKARDASTSYFHKCIKGRWRRNEINAISIEGKEFKQVDDIKQGIMKYLANLFTDEGWPRPILEGLNFKTLSEIDKCMLTEPFTKEEVKEAVGNCDSNKALGPNGFNFGFLKNQWEGRQLVDGVVVANETIDGVRKSKTQGFIFKIDFEKATEGNIWTIKCIMRAFKLVSGLKVNYRKSSLIGVNTDEEWLRKMAWLLNCKIGSHPCKYLGVPLGANPSRIDTWKPLIETFSRKLSVWKGRYLSLDGRITLINFVLSSLPVFLMLRKVERLHGWHGIRLIGGEKGLWSRVLMEKYGGKEGNCFAWMREGWGIGSSWWKDVCKLNVDIGSKDGWLDSNFKLNLGDGKRIRFWRDVWEGGVPMANIFPRLFLLAIDKNCSIYDKGNWIEGRWECKFHWRRPL</sequence>
<dbReference type="PANTHER" id="PTHR33116:SF78">
    <property type="entry name" value="OS12G0587133 PROTEIN"/>
    <property type="match status" value="1"/>
</dbReference>
<keyword evidence="3" id="KW-1185">Reference proteome</keyword>
<feature type="compositionally biased region" description="Acidic residues" evidence="1">
    <location>
        <begin position="105"/>
        <end position="115"/>
    </location>
</feature>
<dbReference type="Proteomes" id="UP001054252">
    <property type="component" value="Unassembled WGS sequence"/>
</dbReference>
<evidence type="ECO:0000313" key="3">
    <source>
        <dbReference type="Proteomes" id="UP001054252"/>
    </source>
</evidence>
<accession>A0AAV5M332</accession>
<dbReference type="AlphaFoldDB" id="A0AAV5M332"/>
<evidence type="ECO:0000256" key="1">
    <source>
        <dbReference type="SAM" id="MobiDB-lite"/>
    </source>
</evidence>
<reference evidence="2 3" key="1">
    <citation type="journal article" date="2021" name="Commun. Biol.">
        <title>The genome of Shorea leprosula (Dipterocarpaceae) highlights the ecological relevance of drought in aseasonal tropical rainforests.</title>
        <authorList>
            <person name="Ng K.K.S."/>
            <person name="Kobayashi M.J."/>
            <person name="Fawcett J.A."/>
            <person name="Hatakeyama M."/>
            <person name="Paape T."/>
            <person name="Ng C.H."/>
            <person name="Ang C.C."/>
            <person name="Tnah L.H."/>
            <person name="Lee C.T."/>
            <person name="Nishiyama T."/>
            <person name="Sese J."/>
            <person name="O'Brien M.J."/>
            <person name="Copetti D."/>
            <person name="Mohd Noor M.I."/>
            <person name="Ong R.C."/>
            <person name="Putra M."/>
            <person name="Sireger I.Z."/>
            <person name="Indrioko S."/>
            <person name="Kosugi Y."/>
            <person name="Izuno A."/>
            <person name="Isagi Y."/>
            <person name="Lee S.L."/>
            <person name="Shimizu K.K."/>
        </authorList>
    </citation>
    <scope>NUCLEOTIDE SEQUENCE [LARGE SCALE GENOMIC DNA]</scope>
    <source>
        <strain evidence="2">214</strain>
    </source>
</reference>
<protein>
    <recommendedName>
        <fullName evidence="4">DUF4283 domain-containing protein</fullName>
    </recommendedName>
</protein>
<comment type="caution">
    <text evidence="2">The sequence shown here is derived from an EMBL/GenBank/DDBJ whole genome shotgun (WGS) entry which is preliminary data.</text>
</comment>
<gene>
    <name evidence="2" type="ORF">SLEP1_g50641</name>
</gene>
<feature type="region of interest" description="Disordered" evidence="1">
    <location>
        <begin position="100"/>
        <end position="134"/>
    </location>
</feature>
<organism evidence="2 3">
    <name type="scientific">Rubroshorea leprosula</name>
    <dbReference type="NCBI Taxonomy" id="152421"/>
    <lineage>
        <taxon>Eukaryota</taxon>
        <taxon>Viridiplantae</taxon>
        <taxon>Streptophyta</taxon>
        <taxon>Embryophyta</taxon>
        <taxon>Tracheophyta</taxon>
        <taxon>Spermatophyta</taxon>
        <taxon>Magnoliopsida</taxon>
        <taxon>eudicotyledons</taxon>
        <taxon>Gunneridae</taxon>
        <taxon>Pentapetalae</taxon>
        <taxon>rosids</taxon>
        <taxon>malvids</taxon>
        <taxon>Malvales</taxon>
        <taxon>Dipterocarpaceae</taxon>
        <taxon>Rubroshorea</taxon>
    </lineage>
</organism>
<name>A0AAV5M332_9ROSI</name>
<proteinExistence type="predicted"/>
<feature type="region of interest" description="Disordered" evidence="1">
    <location>
        <begin position="150"/>
        <end position="194"/>
    </location>
</feature>
<dbReference type="PANTHER" id="PTHR33116">
    <property type="entry name" value="REVERSE TRANSCRIPTASE ZINC-BINDING DOMAIN-CONTAINING PROTEIN-RELATED-RELATED"/>
    <property type="match status" value="1"/>
</dbReference>